<name>A0A6J5LRH3_9CAUD</name>
<gene>
    <name evidence="1" type="ORF">UFOVP286_59</name>
</gene>
<dbReference type="EMBL" id="LR796304">
    <property type="protein sequence ID" value="CAB4135793.1"/>
    <property type="molecule type" value="Genomic_DNA"/>
</dbReference>
<evidence type="ECO:0000313" key="1">
    <source>
        <dbReference type="EMBL" id="CAB4135793.1"/>
    </source>
</evidence>
<accession>A0A6J5LRH3</accession>
<organism evidence="1">
    <name type="scientific">uncultured Caudovirales phage</name>
    <dbReference type="NCBI Taxonomy" id="2100421"/>
    <lineage>
        <taxon>Viruses</taxon>
        <taxon>Duplodnaviria</taxon>
        <taxon>Heunggongvirae</taxon>
        <taxon>Uroviricota</taxon>
        <taxon>Caudoviricetes</taxon>
        <taxon>Peduoviridae</taxon>
        <taxon>Maltschvirus</taxon>
        <taxon>Maltschvirus maltsch</taxon>
    </lineage>
</organism>
<sequence length="247" mass="29705">MRIFLAGNGGYHYDKKDNFYDFYRLLSYHSFPKMLLPVIHKYKDFILDSGIFTYLNLDKYKKQASSIDWQKYLVDYSNFVRENRIKNYVELDLDNVIGLQEVERLRQELEKRVGWKTMPVWHINRGYDKWLEICRNYDYICFGSFLTDNLSQNKYRTINKFISDASKCNYKVHGLGMTSMKWLQILKFYSVDSSSWLAGVRYGTVPYFDGKIIKTIKKPTNHQIKDSKKLARHCMYEWIKYSKYMDS</sequence>
<proteinExistence type="predicted"/>
<reference evidence="1" key="1">
    <citation type="submission" date="2020-04" db="EMBL/GenBank/DDBJ databases">
        <authorList>
            <person name="Chiriac C."/>
            <person name="Salcher M."/>
            <person name="Ghai R."/>
            <person name="Kavagutti S V."/>
        </authorList>
    </citation>
    <scope>NUCLEOTIDE SEQUENCE</scope>
</reference>
<protein>
    <submittedName>
        <fullName evidence="1">Uncharacterized protein</fullName>
    </submittedName>
</protein>